<evidence type="ECO:0000256" key="5">
    <source>
        <dbReference type="ARBA" id="ARBA00022729"/>
    </source>
</evidence>
<comment type="caution">
    <text evidence="13">The sequence shown here is derived from an EMBL/GenBank/DDBJ whole genome shotgun (WGS) entry which is preliminary data.</text>
</comment>
<feature type="chain" id="PRO_5004126056" description="Parvulin-like PPIase" evidence="11">
    <location>
        <begin position="25"/>
        <end position="317"/>
    </location>
</feature>
<dbReference type="Pfam" id="PF13616">
    <property type="entry name" value="Rotamase_3"/>
    <property type="match status" value="1"/>
</dbReference>
<comment type="similarity">
    <text evidence="2">Belongs to the PpiC/parvulin rotamase family.</text>
</comment>
<evidence type="ECO:0000313" key="14">
    <source>
        <dbReference type="Proteomes" id="UP000014011"/>
    </source>
</evidence>
<dbReference type="InterPro" id="IPR000297">
    <property type="entry name" value="PPIase_PpiC"/>
</dbReference>
<dbReference type="Gene3D" id="3.10.50.40">
    <property type="match status" value="1"/>
</dbReference>
<evidence type="ECO:0000256" key="11">
    <source>
        <dbReference type="SAM" id="SignalP"/>
    </source>
</evidence>
<evidence type="ECO:0000313" key="13">
    <source>
        <dbReference type="EMBL" id="ENN95249.1"/>
    </source>
</evidence>
<evidence type="ECO:0000256" key="1">
    <source>
        <dbReference type="ARBA" id="ARBA00000971"/>
    </source>
</evidence>
<protein>
    <recommendedName>
        <fullName evidence="4">Parvulin-like PPIase</fullName>
        <ecNumber evidence="3">5.2.1.8</ecNumber>
    </recommendedName>
    <alternativeName>
        <fullName evidence="8">Peptidyl-prolyl cis-trans isomerase plp</fullName>
    </alternativeName>
    <alternativeName>
        <fullName evidence="9">Rotamase plp</fullName>
    </alternativeName>
</protein>
<evidence type="ECO:0000256" key="8">
    <source>
        <dbReference type="ARBA" id="ARBA00030642"/>
    </source>
</evidence>
<proteinExistence type="inferred from homology"/>
<dbReference type="InterPro" id="IPR046357">
    <property type="entry name" value="PPIase_dom_sf"/>
</dbReference>
<dbReference type="InterPro" id="IPR050245">
    <property type="entry name" value="PrsA_foldase"/>
</dbReference>
<name>N6USB7_BARVB</name>
<evidence type="ECO:0000256" key="2">
    <source>
        <dbReference type="ARBA" id="ARBA00007656"/>
    </source>
</evidence>
<evidence type="ECO:0000259" key="12">
    <source>
        <dbReference type="PROSITE" id="PS50198"/>
    </source>
</evidence>
<organism evidence="13 14">
    <name type="scientific">Bartonella vinsonii subsp. berkhoffii str. Tweed</name>
    <dbReference type="NCBI Taxonomy" id="1094502"/>
    <lineage>
        <taxon>Bacteria</taxon>
        <taxon>Pseudomonadati</taxon>
        <taxon>Pseudomonadota</taxon>
        <taxon>Alphaproteobacteria</taxon>
        <taxon>Hyphomicrobiales</taxon>
        <taxon>Bartonellaceae</taxon>
        <taxon>Bartonella</taxon>
    </lineage>
</organism>
<dbReference type="Proteomes" id="UP000014011">
    <property type="component" value="Unassembled WGS sequence"/>
</dbReference>
<dbReference type="InterPro" id="IPR027304">
    <property type="entry name" value="Trigger_fact/SurA_dom_sf"/>
</dbReference>
<feature type="signal peptide" evidence="11">
    <location>
        <begin position="1"/>
        <end position="24"/>
    </location>
</feature>
<evidence type="ECO:0000256" key="6">
    <source>
        <dbReference type="ARBA" id="ARBA00023110"/>
    </source>
</evidence>
<dbReference type="HOGENOM" id="CLU_034646_1_0_5"/>
<dbReference type="EMBL" id="AGWD01000008">
    <property type="protein sequence ID" value="ENN95249.1"/>
    <property type="molecule type" value="Genomic_DNA"/>
</dbReference>
<dbReference type="AlphaFoldDB" id="N6USB7"/>
<dbReference type="Gene3D" id="1.10.8.1040">
    <property type="match status" value="1"/>
</dbReference>
<accession>N6USB7</accession>
<dbReference type="SUPFAM" id="SSF109998">
    <property type="entry name" value="Triger factor/SurA peptide-binding domain-like"/>
    <property type="match status" value="1"/>
</dbReference>
<dbReference type="EC" id="5.2.1.8" evidence="3"/>
<evidence type="ECO:0000256" key="9">
    <source>
        <dbReference type="ARBA" id="ARBA00031484"/>
    </source>
</evidence>
<keyword evidence="6 10" id="KW-0697">Rotamase</keyword>
<evidence type="ECO:0000256" key="10">
    <source>
        <dbReference type="PROSITE-ProRule" id="PRU00278"/>
    </source>
</evidence>
<gene>
    <name evidence="13" type="primary">ppiC</name>
    <name evidence="13" type="ORF">BVtw_02480</name>
</gene>
<dbReference type="PATRIC" id="fig|1094502.3.peg.309"/>
<feature type="domain" description="PpiC" evidence="12">
    <location>
        <begin position="157"/>
        <end position="247"/>
    </location>
</feature>
<comment type="catalytic activity">
    <reaction evidence="1">
        <text>[protein]-peptidylproline (omega=180) = [protein]-peptidylproline (omega=0)</text>
        <dbReference type="Rhea" id="RHEA:16237"/>
        <dbReference type="Rhea" id="RHEA-COMP:10747"/>
        <dbReference type="Rhea" id="RHEA-COMP:10748"/>
        <dbReference type="ChEBI" id="CHEBI:83833"/>
        <dbReference type="ChEBI" id="CHEBI:83834"/>
        <dbReference type="EC" id="5.2.1.8"/>
    </reaction>
</comment>
<dbReference type="RefSeq" id="WP_010704676.1">
    <property type="nucleotide sequence ID" value="NZ_KB915632.1"/>
</dbReference>
<evidence type="ECO:0000256" key="3">
    <source>
        <dbReference type="ARBA" id="ARBA00013194"/>
    </source>
</evidence>
<dbReference type="GO" id="GO:0003755">
    <property type="term" value="F:peptidyl-prolyl cis-trans isomerase activity"/>
    <property type="evidence" value="ECO:0007669"/>
    <property type="project" value="UniProtKB-KW"/>
</dbReference>
<reference evidence="13 14" key="1">
    <citation type="journal article" date="2013" name="PLoS Genet.">
        <title>A gene transfer agent and a dynamic repertoire of secretion systems hold the keys to the explosive radiation of the emerging pathogen Bartonella.</title>
        <authorList>
            <person name="Guy L."/>
            <person name="Nystedt B."/>
            <person name="Toft C."/>
            <person name="Zaremba-Niedzwiedzka K."/>
            <person name="Berglund E.C."/>
            <person name="Granberg F."/>
            <person name="Naslund K."/>
            <person name="Eriksson A.S."/>
            <person name="Andersson S.G."/>
        </authorList>
    </citation>
    <scope>NUCLEOTIDE SEQUENCE [LARGE SCALE GENOMIC DNA]</scope>
    <source>
        <strain evidence="13">Tweed</strain>
    </source>
</reference>
<dbReference type="SUPFAM" id="SSF54534">
    <property type="entry name" value="FKBP-like"/>
    <property type="match status" value="1"/>
</dbReference>
<dbReference type="PANTHER" id="PTHR47245">
    <property type="entry name" value="PEPTIDYLPROLYL ISOMERASE"/>
    <property type="match status" value="1"/>
</dbReference>
<dbReference type="PROSITE" id="PS50198">
    <property type="entry name" value="PPIC_PPIASE_2"/>
    <property type="match status" value="1"/>
</dbReference>
<keyword evidence="5 11" id="KW-0732">Signal</keyword>
<evidence type="ECO:0000256" key="7">
    <source>
        <dbReference type="ARBA" id="ARBA00023235"/>
    </source>
</evidence>
<evidence type="ECO:0000256" key="4">
    <source>
        <dbReference type="ARBA" id="ARBA00018370"/>
    </source>
</evidence>
<dbReference type="PANTHER" id="PTHR47245:SF1">
    <property type="entry name" value="FOLDASE PROTEIN PRSA"/>
    <property type="match status" value="1"/>
</dbReference>
<sequence>MKFNFITLVLISTLLTSTSLGVVAQETLNSSSSDLKTLEKASEKTVSPSDVMAVVDGKNITVGQLDELALEINPNLARFPDEQRRIMVLKAYLDMQALAKAAMSKGIDKTEAYDKRMAVMRDNVLQQLYFKQTVVDRISDTDLEALYNKEVAALPKEDEVKARHILVKTKKEAETIIKRLNKGENFEEIAKKNSTDGSAAVGGDLGYFSHGQMVKPFEDAAFGLKVGEYTKHPVESPFGWHVIKVEDRRLKQPPVFDDVKEMLRTQLIKERYQKLIVDLRSKIDVKYPDPNVIKLMQSLNQNGTPFPNETSDEEDTE</sequence>
<keyword evidence="7 10" id="KW-0413">Isomerase</keyword>